<gene>
    <name evidence="2" type="ORF">DSCO28_71560</name>
</gene>
<protein>
    <submittedName>
        <fullName evidence="2">Membrane protein</fullName>
    </submittedName>
</protein>
<dbReference type="SUPFAM" id="SSF53756">
    <property type="entry name" value="UDP-Glycosyltransferase/glycogen phosphorylase"/>
    <property type="match status" value="1"/>
</dbReference>
<feature type="domain" description="Glycosyl transferase family 28 C-terminal" evidence="1">
    <location>
        <begin position="256"/>
        <end position="376"/>
    </location>
</feature>
<dbReference type="EMBL" id="AP021876">
    <property type="protein sequence ID" value="BBO86590.1"/>
    <property type="molecule type" value="Genomic_DNA"/>
</dbReference>
<sequence>MARHKNSTFNILMYSHDTYGLGHIRRTMAIANQLKTTGTNILILTGSPIVGRFAFPKNIDFVRIPGMIKVTNEEYLPLSIKLNPNHVLAIREKIILATAKAFRPALFIVDKEPLGLKKEVLSTLFWMKKCQPRCKTILGLRDIMDDREVVRRDWTKKDIYTHLKRLYDEIWVYGQQDFYDPITEYAIPETVSRKMVFTGYIPRKIPARKTVLETKRSLGLADDQKLIVVTTGGGGDGFAIMDNYMAMLEQESQPLPFRSVLVFGPFMPKQQRQQIIERGRRHQVITCRFYRRMEELLAAADVVISMGGYNTICEILSQGTLSLVVPRETPRKEQLLRAQALQRHGLADFIPWHELNPTALKAKIIALLENGSAHHEAIGKFQFTGLSVMHDRIRIFKEQPYVA</sequence>
<dbReference type="Gene3D" id="3.40.50.2000">
    <property type="entry name" value="Glycogen Phosphorylase B"/>
    <property type="match status" value="1"/>
</dbReference>
<evidence type="ECO:0000313" key="2">
    <source>
        <dbReference type="EMBL" id="BBO86590.1"/>
    </source>
</evidence>
<dbReference type="InterPro" id="IPR016683">
    <property type="entry name" value="Glyco_trans_28_RedA_prd"/>
</dbReference>
<reference evidence="2 3" key="1">
    <citation type="submission" date="2019-11" db="EMBL/GenBank/DDBJ databases">
        <title>Comparative genomics of hydrocarbon-degrading Desulfosarcina strains.</title>
        <authorList>
            <person name="Watanabe M."/>
            <person name="Kojima H."/>
            <person name="Fukui M."/>
        </authorList>
    </citation>
    <scope>NUCLEOTIDE SEQUENCE [LARGE SCALE GENOMIC DNA]</scope>
    <source>
        <strain evidence="2 3">28bB2T</strain>
    </source>
</reference>
<dbReference type="InterPro" id="IPR007235">
    <property type="entry name" value="Glyco_trans_28_C"/>
</dbReference>
<evidence type="ECO:0000313" key="3">
    <source>
        <dbReference type="Proteomes" id="UP000425960"/>
    </source>
</evidence>
<dbReference type="Pfam" id="PF04101">
    <property type="entry name" value="Glyco_tran_28_C"/>
    <property type="match status" value="1"/>
</dbReference>
<dbReference type="AlphaFoldDB" id="A0A5K8A2R6"/>
<proteinExistence type="predicted"/>
<dbReference type="PIRSF" id="PIRSF017085">
    <property type="entry name" value="Glycosyltransf_RedA_prd"/>
    <property type="match status" value="1"/>
</dbReference>
<dbReference type="GO" id="GO:0016758">
    <property type="term" value="F:hexosyltransferase activity"/>
    <property type="evidence" value="ECO:0007669"/>
    <property type="project" value="InterPro"/>
</dbReference>
<dbReference type="KEGG" id="dov:DSCO28_71560"/>
<organism evidence="2 3">
    <name type="scientific">Desulfosarcina ovata subsp. sediminis</name>
    <dbReference type="NCBI Taxonomy" id="885957"/>
    <lineage>
        <taxon>Bacteria</taxon>
        <taxon>Pseudomonadati</taxon>
        <taxon>Thermodesulfobacteriota</taxon>
        <taxon>Desulfobacteria</taxon>
        <taxon>Desulfobacterales</taxon>
        <taxon>Desulfosarcinaceae</taxon>
        <taxon>Desulfosarcina</taxon>
    </lineage>
</organism>
<dbReference type="RefSeq" id="WP_155314027.1">
    <property type="nucleotide sequence ID" value="NZ_AP021876.1"/>
</dbReference>
<name>A0A5K8A2R6_9BACT</name>
<accession>A0A5K8A2R6</accession>
<evidence type="ECO:0000259" key="1">
    <source>
        <dbReference type="Pfam" id="PF04101"/>
    </source>
</evidence>
<dbReference type="Proteomes" id="UP000425960">
    <property type="component" value="Chromosome"/>
</dbReference>
<dbReference type="PANTHER" id="PTHR21015:SF28">
    <property type="entry name" value="SLL1722 PROTEIN"/>
    <property type="match status" value="1"/>
</dbReference>
<dbReference type="PANTHER" id="PTHR21015">
    <property type="entry name" value="UDP-N-ACETYLGLUCOSAMINE--N-ACETYLMURAMYL-(PENTAPEPTIDE) PYROPHOSPHORYL-UNDECAPRENOL N-ACETYLGLUCOSAMINE TRANSFERASE 1"/>
    <property type="match status" value="1"/>
</dbReference>